<accession>A0A5Q4VGV7</accession>
<dbReference type="Pfam" id="PF26309">
    <property type="entry name" value="DUF8082"/>
    <property type="match status" value="1"/>
</dbReference>
<feature type="domain" description="DUF8082" evidence="1">
    <location>
        <begin position="108"/>
        <end position="176"/>
    </location>
</feature>
<sequence>MATFSGNPPDHQKQGLLWRGSRTEKMTFSGNPATIIFRQKDDGYNREISMDRDMLKVFSLIDGKRNLSDIASQAGISTDISLSVAQRLLDSEVIELTKDEKDTGSSIFMDFLEENLSIAIGPIASVIIEDEIELMNESWNSFPMDRAPELVNMVAKQIPREEKRVSFQQSMIQFLKDMSH</sequence>
<dbReference type="Gene3D" id="1.10.10.10">
    <property type="entry name" value="Winged helix-like DNA-binding domain superfamily/Winged helix DNA-binding domain"/>
    <property type="match status" value="1"/>
</dbReference>
<protein>
    <recommendedName>
        <fullName evidence="1">DUF8082 domain-containing protein</fullName>
    </recommendedName>
</protein>
<dbReference type="Proteomes" id="UP000321899">
    <property type="component" value="Unassembled WGS sequence"/>
</dbReference>
<reference evidence="2 3" key="1">
    <citation type="submission" date="2019-06" db="EMBL/GenBank/DDBJ databases">
        <title>Desulfobotulus mexicanus sp. nov., a novel sulfate-reducing bacterium isolated from the sediment of an alkaline crater lake in Mexico.</title>
        <authorList>
            <person name="Hirschler-Rea A."/>
        </authorList>
    </citation>
    <scope>NUCLEOTIDE SEQUENCE [LARGE SCALE GENOMIC DNA]</scope>
    <source>
        <strain evidence="2 3">PAR22N</strain>
    </source>
</reference>
<keyword evidence="3" id="KW-1185">Reference proteome</keyword>
<evidence type="ECO:0000259" key="1">
    <source>
        <dbReference type="Pfam" id="PF26309"/>
    </source>
</evidence>
<name>A0A5Q4VGV7_9BACT</name>
<dbReference type="AlphaFoldDB" id="A0A5Q4VGV7"/>
<evidence type="ECO:0000313" key="3">
    <source>
        <dbReference type="Proteomes" id="UP000321899"/>
    </source>
</evidence>
<evidence type="ECO:0000313" key="2">
    <source>
        <dbReference type="EMBL" id="TYT75400.1"/>
    </source>
</evidence>
<proteinExistence type="predicted"/>
<dbReference type="RefSeq" id="WP_139446856.1">
    <property type="nucleotide sequence ID" value="NZ_VDMB01000004.1"/>
</dbReference>
<gene>
    <name evidence="2" type="ORF">FIM25_04770</name>
</gene>
<comment type="caution">
    <text evidence="2">The sequence shown here is derived from an EMBL/GenBank/DDBJ whole genome shotgun (WGS) entry which is preliminary data.</text>
</comment>
<dbReference type="InterPro" id="IPR036388">
    <property type="entry name" value="WH-like_DNA-bd_sf"/>
</dbReference>
<organism evidence="2 3">
    <name type="scientific">Desulfobotulus mexicanus</name>
    <dbReference type="NCBI Taxonomy" id="2586642"/>
    <lineage>
        <taxon>Bacteria</taxon>
        <taxon>Pseudomonadati</taxon>
        <taxon>Thermodesulfobacteriota</taxon>
        <taxon>Desulfobacteria</taxon>
        <taxon>Desulfobacterales</taxon>
        <taxon>Desulfobacteraceae</taxon>
        <taxon>Desulfobotulus</taxon>
    </lineage>
</organism>
<dbReference type="OrthoDB" id="5419887at2"/>
<dbReference type="EMBL" id="VDMB01000004">
    <property type="protein sequence ID" value="TYT75400.1"/>
    <property type="molecule type" value="Genomic_DNA"/>
</dbReference>
<dbReference type="InterPro" id="IPR058395">
    <property type="entry name" value="DUF8082"/>
</dbReference>